<dbReference type="Proteomes" id="UP000805704">
    <property type="component" value="Chromosome 2"/>
</dbReference>
<evidence type="ECO:0000313" key="2">
    <source>
        <dbReference type="Proteomes" id="UP000805704"/>
    </source>
</evidence>
<sequence>MKIEEVKSTTKTQRIASHSHVKGLGLDEAGNAKQSSCGLVGQEAAREACGIIVELIRSKKMSGTGSATSRTTRYRKDCPRLGCSTGVGKQGAFLPDGLRIKETKEVYEGEVTELTPCETENPMGGYGKTISHVIIGLKTGKGTKQLKLDPSIYESLQKERVEAGDVIYIEANSGAVKRQGRCDTFATEFDLEAEEYVPLPKGDVHKKKEIVQDVTLHDLDVANARPQGGQDILSMMGQLMKPKKTEITEDISSPHGIPLDLLDRVMIIRTMLYTPQEMKQIIKIRAQTEGINVSEEALSHLAEIGTKTTLRYAVQLLTPASLLGRVQGKESVEREQVEEINELFYDAKSSAKILQDQHHKFMK</sequence>
<gene>
    <name evidence="1" type="primary">RUVBL1</name>
    <name evidence="1" type="ORF">GBF38_013567</name>
</gene>
<dbReference type="EMBL" id="CM024790">
    <property type="protein sequence ID" value="KAG8007856.1"/>
    <property type="molecule type" value="Genomic_DNA"/>
</dbReference>
<proteinExistence type="predicted"/>
<comment type="caution">
    <text evidence="1">The sequence shown here is derived from an EMBL/GenBank/DDBJ whole genome shotgun (WGS) entry which is preliminary data.</text>
</comment>
<name>A0ACB7F0K1_NIBAL</name>
<evidence type="ECO:0000313" key="1">
    <source>
        <dbReference type="EMBL" id="KAG8007856.1"/>
    </source>
</evidence>
<accession>A0ACB7F0K1</accession>
<organism evidence="1 2">
    <name type="scientific">Nibea albiflora</name>
    <name type="common">Yellow drum</name>
    <name type="synonym">Corvina albiflora</name>
    <dbReference type="NCBI Taxonomy" id="240163"/>
    <lineage>
        <taxon>Eukaryota</taxon>
        <taxon>Metazoa</taxon>
        <taxon>Chordata</taxon>
        <taxon>Craniata</taxon>
        <taxon>Vertebrata</taxon>
        <taxon>Euteleostomi</taxon>
        <taxon>Actinopterygii</taxon>
        <taxon>Neopterygii</taxon>
        <taxon>Teleostei</taxon>
        <taxon>Neoteleostei</taxon>
        <taxon>Acanthomorphata</taxon>
        <taxon>Eupercaria</taxon>
        <taxon>Sciaenidae</taxon>
        <taxon>Nibea</taxon>
    </lineage>
</organism>
<protein>
    <submittedName>
        <fullName evidence="1">RuvB-like 1</fullName>
    </submittedName>
</protein>
<keyword evidence="2" id="KW-1185">Reference proteome</keyword>
<reference evidence="1" key="1">
    <citation type="submission" date="2020-04" db="EMBL/GenBank/DDBJ databases">
        <title>A chromosome-scale assembly and high-density genetic map of the yellow drum (Nibea albiflora) genome.</title>
        <authorList>
            <person name="Xu D."/>
            <person name="Zhang W."/>
            <person name="Chen R."/>
            <person name="Tan P."/>
            <person name="Wang L."/>
            <person name="Song H."/>
            <person name="Tian L."/>
            <person name="Zhu Q."/>
            <person name="Wang B."/>
        </authorList>
    </citation>
    <scope>NUCLEOTIDE SEQUENCE</scope>
    <source>
        <strain evidence="1">ZJHYS-2018</strain>
    </source>
</reference>